<comment type="caution">
    <text evidence="4">The sequence shown here is derived from an EMBL/GenBank/DDBJ whole genome shotgun (WGS) entry which is preliminary data.</text>
</comment>
<evidence type="ECO:0000259" key="3">
    <source>
        <dbReference type="Pfam" id="PF02230"/>
    </source>
</evidence>
<evidence type="ECO:0000313" key="4">
    <source>
        <dbReference type="EMBL" id="NEX45034.1"/>
    </source>
</evidence>
<keyword evidence="2 4" id="KW-0378">Hydrolase</keyword>
<dbReference type="Pfam" id="PF02230">
    <property type="entry name" value="Abhydrolase_2"/>
    <property type="match status" value="1"/>
</dbReference>
<evidence type="ECO:0000256" key="1">
    <source>
        <dbReference type="ARBA" id="ARBA00006499"/>
    </source>
</evidence>
<dbReference type="InterPro" id="IPR050565">
    <property type="entry name" value="LYPA1-2/EST-like"/>
</dbReference>
<proteinExistence type="inferred from homology"/>
<evidence type="ECO:0000256" key="2">
    <source>
        <dbReference type="ARBA" id="ARBA00022801"/>
    </source>
</evidence>
<dbReference type="EMBL" id="JAAIKE010000001">
    <property type="protein sequence ID" value="NEX45034.1"/>
    <property type="molecule type" value="Genomic_DNA"/>
</dbReference>
<dbReference type="AlphaFoldDB" id="A0A6B3RG13"/>
<accession>A0A6B3RG13</accession>
<gene>
    <name evidence="4" type="ORF">G3572_02370</name>
</gene>
<keyword evidence="5" id="KW-1185">Reference proteome</keyword>
<comment type="similarity">
    <text evidence="1">Belongs to the AB hydrolase superfamily. AB hydrolase 2 family.</text>
</comment>
<protein>
    <submittedName>
        <fullName evidence="4">Alpha/beta fold hydrolase</fullName>
    </submittedName>
</protein>
<organism evidence="4 5">
    <name type="scientific">Pseudotabrizicola algicola</name>
    <dbReference type="NCBI Taxonomy" id="2709381"/>
    <lineage>
        <taxon>Bacteria</taxon>
        <taxon>Pseudomonadati</taxon>
        <taxon>Pseudomonadota</taxon>
        <taxon>Alphaproteobacteria</taxon>
        <taxon>Rhodobacterales</taxon>
        <taxon>Paracoccaceae</taxon>
        <taxon>Pseudotabrizicola</taxon>
    </lineage>
</organism>
<reference evidence="4 5" key="1">
    <citation type="submission" date="2020-02" db="EMBL/GenBank/DDBJ databases">
        <title>Rhodobacter algicola sp. nov., isolated from microalga culture.</title>
        <authorList>
            <person name="Park C.-Y."/>
        </authorList>
    </citation>
    <scope>NUCLEOTIDE SEQUENCE [LARGE SCALE GENOMIC DNA]</scope>
    <source>
        <strain evidence="4 5">ETT8</strain>
    </source>
</reference>
<dbReference type="InterPro" id="IPR003140">
    <property type="entry name" value="PLipase/COase/thioEstase"/>
</dbReference>
<name>A0A6B3RG13_9RHOB</name>
<dbReference type="Proteomes" id="UP000481421">
    <property type="component" value="Unassembled WGS sequence"/>
</dbReference>
<dbReference type="InterPro" id="IPR029058">
    <property type="entry name" value="AB_hydrolase_fold"/>
</dbReference>
<feature type="domain" description="Phospholipase/carboxylesterase/thioesterase" evidence="3">
    <location>
        <begin position="13"/>
        <end position="214"/>
    </location>
</feature>
<dbReference type="GO" id="GO:0016787">
    <property type="term" value="F:hydrolase activity"/>
    <property type="evidence" value="ECO:0007669"/>
    <property type="project" value="UniProtKB-KW"/>
</dbReference>
<sequence>MRELQSVRRGAAQGRATSVVVFVHGYGADGADLLGLADPLAPHLPGAAFYAPDAPEPCASNGFGRQWFSIPWLDGSSEAQSRDGLMRAAEDLNGFLDAVLAAEGLGPEALALVGFSQGAMMSLHVAPRRAVPVAGVVAISGRLLQPEALAAEAVTRPPVLLIHGDQDPVVPFADMSLAGNALLGAEFEVYGHVMKGTGHGIAPDGLGVALQFLRERLPA</sequence>
<dbReference type="Gene3D" id="3.40.50.1820">
    <property type="entry name" value="alpha/beta hydrolase"/>
    <property type="match status" value="1"/>
</dbReference>
<evidence type="ECO:0000313" key="5">
    <source>
        <dbReference type="Proteomes" id="UP000481421"/>
    </source>
</evidence>
<dbReference type="SUPFAM" id="SSF53474">
    <property type="entry name" value="alpha/beta-Hydrolases"/>
    <property type="match status" value="1"/>
</dbReference>
<dbReference type="PANTHER" id="PTHR10655">
    <property type="entry name" value="LYSOPHOSPHOLIPASE-RELATED"/>
    <property type="match status" value="1"/>
</dbReference>
<dbReference type="PANTHER" id="PTHR10655:SF17">
    <property type="entry name" value="LYSOPHOSPHOLIPASE-LIKE PROTEIN 1"/>
    <property type="match status" value="1"/>
</dbReference>
<dbReference type="RefSeq" id="WP_164609060.1">
    <property type="nucleotide sequence ID" value="NZ_JAAIKE010000001.1"/>
</dbReference>